<evidence type="ECO:0000256" key="4">
    <source>
        <dbReference type="ARBA" id="ARBA00022741"/>
    </source>
</evidence>
<gene>
    <name evidence="13" type="ORF">CWATWH0003_3526</name>
</gene>
<dbReference type="AlphaFoldDB" id="G5J7U0"/>
<evidence type="ECO:0000256" key="6">
    <source>
        <dbReference type="ARBA" id="ARBA00022840"/>
    </source>
</evidence>
<evidence type="ECO:0000256" key="10">
    <source>
        <dbReference type="SAM" id="MobiDB-lite"/>
    </source>
</evidence>
<keyword evidence="11" id="KW-0812">Transmembrane</keyword>
<evidence type="ECO:0000259" key="12">
    <source>
        <dbReference type="PROSITE" id="PS50011"/>
    </source>
</evidence>
<dbReference type="GeneID" id="88767053"/>
<evidence type="ECO:0000256" key="7">
    <source>
        <dbReference type="ARBA" id="ARBA00047899"/>
    </source>
</evidence>
<keyword evidence="4 9" id="KW-0547">Nucleotide-binding</keyword>
<evidence type="ECO:0000256" key="3">
    <source>
        <dbReference type="ARBA" id="ARBA00022679"/>
    </source>
</evidence>
<keyword evidence="5 13" id="KW-0418">Kinase</keyword>
<evidence type="ECO:0000256" key="8">
    <source>
        <dbReference type="ARBA" id="ARBA00048679"/>
    </source>
</evidence>
<comment type="catalytic activity">
    <reaction evidence="8">
        <text>L-seryl-[protein] + ATP = O-phospho-L-seryl-[protein] + ADP + H(+)</text>
        <dbReference type="Rhea" id="RHEA:17989"/>
        <dbReference type="Rhea" id="RHEA-COMP:9863"/>
        <dbReference type="Rhea" id="RHEA-COMP:11604"/>
        <dbReference type="ChEBI" id="CHEBI:15378"/>
        <dbReference type="ChEBI" id="CHEBI:29999"/>
        <dbReference type="ChEBI" id="CHEBI:30616"/>
        <dbReference type="ChEBI" id="CHEBI:83421"/>
        <dbReference type="ChEBI" id="CHEBI:456216"/>
        <dbReference type="EC" id="2.7.11.1"/>
    </reaction>
</comment>
<sequence length="396" mass="44691">MTAYYEHPVGGRYQVISKIGQGGFGETYLAEDTYLHGKKCVIKKFIYTSNDTQDLAKAKELFKREAKVLARLGKHSQIPQLLASFEEDNDFYLVQEWIDGETLSSELKRKGKLNEEEIKQFLQEILELLQYVHNNRVIHRDIKPDNIMRRRQDDKLVLIDFGCVKQFITANRQLNQPHNPTRIGTEGYAPNEQLSGNTQFSSDIYSVGMTSVFALTAIQPKDLQRNYNTNELLWQDKALDVSYNLVRIVNKMIEENSHYRYLTIQDILTDLSSSTTSQTIPVNSPTLIPDYPRSTIKPTWNIPLKPSLIILVPIFILVGFAAGFSLVKNQTIPVSQPPSESPGADSPSLRSEDFLKAPNAPSQPETKPEPVPENSSEPSGQFLCPDSLKGKIPSCS</sequence>
<feature type="domain" description="Protein kinase" evidence="12">
    <location>
        <begin position="13"/>
        <end position="287"/>
    </location>
</feature>
<evidence type="ECO:0000313" key="14">
    <source>
        <dbReference type="Proteomes" id="UP000003477"/>
    </source>
</evidence>
<keyword evidence="2" id="KW-0723">Serine/threonine-protein kinase</keyword>
<dbReference type="InterPro" id="IPR011009">
    <property type="entry name" value="Kinase-like_dom_sf"/>
</dbReference>
<evidence type="ECO:0000256" key="1">
    <source>
        <dbReference type="ARBA" id="ARBA00012513"/>
    </source>
</evidence>
<protein>
    <recommendedName>
        <fullName evidence="1">non-specific serine/threonine protein kinase</fullName>
        <ecNumber evidence="1">2.7.11.1</ecNumber>
    </recommendedName>
</protein>
<dbReference type="RefSeq" id="WP_007311576.1">
    <property type="nucleotide sequence ID" value="NZ_AESD01000527.1"/>
</dbReference>
<dbReference type="SUPFAM" id="SSF56112">
    <property type="entry name" value="Protein kinase-like (PK-like)"/>
    <property type="match status" value="1"/>
</dbReference>
<dbReference type="InterPro" id="IPR000719">
    <property type="entry name" value="Prot_kinase_dom"/>
</dbReference>
<dbReference type="EMBL" id="AESD01000527">
    <property type="protein sequence ID" value="EHJ11745.1"/>
    <property type="molecule type" value="Genomic_DNA"/>
</dbReference>
<proteinExistence type="predicted"/>
<comment type="caution">
    <text evidence="13">The sequence shown here is derived from an EMBL/GenBank/DDBJ whole genome shotgun (WGS) entry which is preliminary data.</text>
</comment>
<evidence type="ECO:0000313" key="13">
    <source>
        <dbReference type="EMBL" id="EHJ11745.1"/>
    </source>
</evidence>
<evidence type="ECO:0000256" key="5">
    <source>
        <dbReference type="ARBA" id="ARBA00022777"/>
    </source>
</evidence>
<evidence type="ECO:0000256" key="2">
    <source>
        <dbReference type="ARBA" id="ARBA00022527"/>
    </source>
</evidence>
<evidence type="ECO:0000256" key="9">
    <source>
        <dbReference type="PROSITE-ProRule" id="PRU10141"/>
    </source>
</evidence>
<accession>G5J7U0</accession>
<keyword evidence="3" id="KW-0808">Transferase</keyword>
<dbReference type="PROSITE" id="PS00107">
    <property type="entry name" value="PROTEIN_KINASE_ATP"/>
    <property type="match status" value="1"/>
</dbReference>
<dbReference type="CDD" id="cd14014">
    <property type="entry name" value="STKc_PknB_like"/>
    <property type="match status" value="1"/>
</dbReference>
<feature type="binding site" evidence="9">
    <location>
        <position position="44"/>
    </location>
    <ligand>
        <name>ATP</name>
        <dbReference type="ChEBI" id="CHEBI:30616"/>
    </ligand>
</feature>
<dbReference type="GO" id="GO:0004674">
    <property type="term" value="F:protein serine/threonine kinase activity"/>
    <property type="evidence" value="ECO:0007669"/>
    <property type="project" value="UniProtKB-KW"/>
</dbReference>
<dbReference type="PANTHER" id="PTHR24363">
    <property type="entry name" value="SERINE/THREONINE PROTEIN KINASE"/>
    <property type="match status" value="1"/>
</dbReference>
<dbReference type="GO" id="GO:0005524">
    <property type="term" value="F:ATP binding"/>
    <property type="evidence" value="ECO:0007669"/>
    <property type="project" value="UniProtKB-UniRule"/>
</dbReference>
<evidence type="ECO:0000256" key="11">
    <source>
        <dbReference type="SAM" id="Phobius"/>
    </source>
</evidence>
<dbReference type="EC" id="2.7.11.1" evidence="1"/>
<organism evidence="13 14">
    <name type="scientific">Crocosphaera watsonii WH 0003</name>
    <dbReference type="NCBI Taxonomy" id="423471"/>
    <lineage>
        <taxon>Bacteria</taxon>
        <taxon>Bacillati</taxon>
        <taxon>Cyanobacteriota</taxon>
        <taxon>Cyanophyceae</taxon>
        <taxon>Oscillatoriophycideae</taxon>
        <taxon>Chroococcales</taxon>
        <taxon>Aphanothecaceae</taxon>
        <taxon>Crocosphaera</taxon>
    </lineage>
</organism>
<dbReference type="Proteomes" id="UP000003477">
    <property type="component" value="Unassembled WGS sequence"/>
</dbReference>
<keyword evidence="6 9" id="KW-0067">ATP-binding</keyword>
<dbReference type="Gene3D" id="1.10.510.10">
    <property type="entry name" value="Transferase(Phosphotransferase) domain 1"/>
    <property type="match status" value="1"/>
</dbReference>
<keyword evidence="11" id="KW-0472">Membrane</keyword>
<dbReference type="SMART" id="SM00220">
    <property type="entry name" value="S_TKc"/>
    <property type="match status" value="1"/>
</dbReference>
<feature type="transmembrane region" description="Helical" evidence="11">
    <location>
        <begin position="308"/>
        <end position="327"/>
    </location>
</feature>
<name>G5J7U0_CROWT</name>
<keyword evidence="11" id="KW-1133">Transmembrane helix</keyword>
<dbReference type="PATRIC" id="fig|423471.3.peg.3305"/>
<reference evidence="13 14" key="1">
    <citation type="journal article" date="2011" name="Front. Microbiol.">
        <title>Two Strains of Crocosphaera watsonii with Highly Conserved Genomes are Distinguished by Strain-Specific Features.</title>
        <authorList>
            <person name="Bench S.R."/>
            <person name="Ilikchyan I.N."/>
            <person name="Tripp H.J."/>
            <person name="Zehr J.P."/>
        </authorList>
    </citation>
    <scope>NUCLEOTIDE SEQUENCE [LARGE SCALE GENOMIC DNA]</scope>
    <source>
        <strain evidence="13 14">WH 0003</strain>
    </source>
</reference>
<dbReference type="PROSITE" id="PS50011">
    <property type="entry name" value="PROTEIN_KINASE_DOM"/>
    <property type="match status" value="1"/>
</dbReference>
<dbReference type="InterPro" id="IPR017441">
    <property type="entry name" value="Protein_kinase_ATP_BS"/>
</dbReference>
<feature type="region of interest" description="Disordered" evidence="10">
    <location>
        <begin position="333"/>
        <end position="396"/>
    </location>
</feature>
<dbReference type="Pfam" id="PF00069">
    <property type="entry name" value="Pkinase"/>
    <property type="match status" value="1"/>
</dbReference>
<dbReference type="PANTHER" id="PTHR24363:SF0">
    <property type="entry name" value="SERINE_THREONINE KINASE LIKE DOMAIN CONTAINING 1"/>
    <property type="match status" value="1"/>
</dbReference>
<comment type="catalytic activity">
    <reaction evidence="7">
        <text>L-threonyl-[protein] + ATP = O-phospho-L-threonyl-[protein] + ADP + H(+)</text>
        <dbReference type="Rhea" id="RHEA:46608"/>
        <dbReference type="Rhea" id="RHEA-COMP:11060"/>
        <dbReference type="Rhea" id="RHEA-COMP:11605"/>
        <dbReference type="ChEBI" id="CHEBI:15378"/>
        <dbReference type="ChEBI" id="CHEBI:30013"/>
        <dbReference type="ChEBI" id="CHEBI:30616"/>
        <dbReference type="ChEBI" id="CHEBI:61977"/>
        <dbReference type="ChEBI" id="CHEBI:456216"/>
        <dbReference type="EC" id="2.7.11.1"/>
    </reaction>
</comment>